<feature type="transmembrane region" description="Helical" evidence="1">
    <location>
        <begin position="6"/>
        <end position="26"/>
    </location>
</feature>
<reference evidence="2 3" key="1">
    <citation type="submission" date="2016-06" db="EMBL/GenBank/DDBJ databases">
        <title>Not all particles are equal: the selective enrichment of particle-associated bacteria from the Mediterranean Sea.</title>
        <authorList>
            <person name="Lopez-Perez M."/>
            <person name="Kimes N.E."/>
            <person name="Haro-Moreno J.M."/>
            <person name="Rodriguez-Valera F."/>
        </authorList>
    </citation>
    <scope>NUCLEOTIDE SEQUENCE [LARGE SCALE GENOMIC DNA]</scope>
</reference>
<dbReference type="KEGG" id="vg:54976437"/>
<protein>
    <submittedName>
        <fullName evidence="2">Uncharacterized protein</fullName>
    </submittedName>
</protein>
<dbReference type="RefSeq" id="YP_009786361.1">
    <property type="nucleotide sequence ID" value="NC_047768.1"/>
</dbReference>
<keyword evidence="1" id="KW-0472">Membrane</keyword>
<evidence type="ECO:0000313" key="3">
    <source>
        <dbReference type="Proteomes" id="UP000222126"/>
    </source>
</evidence>
<dbReference type="GeneID" id="54976437"/>
<feature type="transmembrane region" description="Helical" evidence="1">
    <location>
        <begin position="56"/>
        <end position="76"/>
    </location>
</feature>
<evidence type="ECO:0000256" key="1">
    <source>
        <dbReference type="SAM" id="Phobius"/>
    </source>
</evidence>
<evidence type="ECO:0000313" key="2">
    <source>
        <dbReference type="EMBL" id="ANS06197.1"/>
    </source>
</evidence>
<keyword evidence="1" id="KW-0812">Transmembrane</keyword>
<dbReference type="EMBL" id="KX397280">
    <property type="protein sequence ID" value="ANS06197.1"/>
    <property type="molecule type" value="Genomic_DNA"/>
</dbReference>
<organism evidence="2 3">
    <name type="scientific">Phage MedPE-SWcel-C56</name>
    <dbReference type="NCBI Taxonomy" id="1871314"/>
    <lineage>
        <taxon>Viruses</taxon>
        <taxon>Duplodnaviria</taxon>
        <taxon>Heunggongvirae</taxon>
        <taxon>Uroviricota</taxon>
        <taxon>Caudoviricetes</taxon>
        <taxon>Autographivirales</taxon>
        <taxon>Kafavirus</taxon>
        <taxon>Kafavirus SWcelC56</taxon>
    </lineage>
</organism>
<sequence length="107" mass="11459">MAIGFILGASAATVAAVLVTGARVFGIKRMIKHATLVDVTFTVAMAVAFAGTLTGLLVAIMAGLMMAVLMTGLQYLSRFVDKRKRTKDPKSEFTADGQWIYNQAPYV</sequence>
<keyword evidence="3" id="KW-1185">Reference proteome</keyword>
<keyword evidence="1" id="KW-1133">Transmembrane helix</keyword>
<dbReference type="Proteomes" id="UP000222126">
    <property type="component" value="Segment"/>
</dbReference>
<accession>A0A1B1IY22</accession>
<name>A0A1B1IY22_9CAUD</name>
<proteinExistence type="predicted"/>